<sequence length="21" mass="2460">MMLNNTPKETLFTLFQAVTFL</sequence>
<proteinExistence type="predicted"/>
<dbReference type="EMBL" id="GGEC01093078">
    <property type="protein sequence ID" value="MBX73562.1"/>
    <property type="molecule type" value="Transcribed_RNA"/>
</dbReference>
<name>A0A2P2R2U2_RHIMU</name>
<organism evidence="1">
    <name type="scientific">Rhizophora mucronata</name>
    <name type="common">Asiatic mangrove</name>
    <dbReference type="NCBI Taxonomy" id="61149"/>
    <lineage>
        <taxon>Eukaryota</taxon>
        <taxon>Viridiplantae</taxon>
        <taxon>Streptophyta</taxon>
        <taxon>Embryophyta</taxon>
        <taxon>Tracheophyta</taxon>
        <taxon>Spermatophyta</taxon>
        <taxon>Magnoliopsida</taxon>
        <taxon>eudicotyledons</taxon>
        <taxon>Gunneridae</taxon>
        <taxon>Pentapetalae</taxon>
        <taxon>rosids</taxon>
        <taxon>fabids</taxon>
        <taxon>Malpighiales</taxon>
        <taxon>Rhizophoraceae</taxon>
        <taxon>Rhizophora</taxon>
    </lineage>
</organism>
<evidence type="ECO:0000313" key="1">
    <source>
        <dbReference type="EMBL" id="MBX73562.1"/>
    </source>
</evidence>
<accession>A0A2P2R2U2</accession>
<protein>
    <submittedName>
        <fullName evidence="1">Uncharacterized protein</fullName>
    </submittedName>
</protein>
<reference evidence="1" key="1">
    <citation type="submission" date="2018-02" db="EMBL/GenBank/DDBJ databases">
        <title>Rhizophora mucronata_Transcriptome.</title>
        <authorList>
            <person name="Meera S.P."/>
            <person name="Sreeshan A."/>
            <person name="Augustine A."/>
        </authorList>
    </citation>
    <scope>NUCLEOTIDE SEQUENCE</scope>
    <source>
        <tissue evidence="1">Leaf</tissue>
    </source>
</reference>
<dbReference type="AlphaFoldDB" id="A0A2P2R2U2"/>